<organism evidence="2 3">
    <name type="scientific">Blattamonas nauphoetae</name>
    <dbReference type="NCBI Taxonomy" id="2049346"/>
    <lineage>
        <taxon>Eukaryota</taxon>
        <taxon>Metamonada</taxon>
        <taxon>Preaxostyla</taxon>
        <taxon>Oxymonadida</taxon>
        <taxon>Blattamonas</taxon>
    </lineage>
</organism>
<dbReference type="Pfam" id="PF12762">
    <property type="entry name" value="DDE_Tnp_IS1595"/>
    <property type="match status" value="1"/>
</dbReference>
<evidence type="ECO:0000313" key="3">
    <source>
        <dbReference type="Proteomes" id="UP001281761"/>
    </source>
</evidence>
<gene>
    <name evidence="2" type="ORF">BLNAU_6242</name>
</gene>
<name>A0ABQ9Y4U6_9EUKA</name>
<dbReference type="Proteomes" id="UP001281761">
    <property type="component" value="Unassembled WGS sequence"/>
</dbReference>
<evidence type="ECO:0000259" key="1">
    <source>
        <dbReference type="Pfam" id="PF12762"/>
    </source>
</evidence>
<protein>
    <recommendedName>
        <fullName evidence="1">ISXO2-like transposase domain-containing protein</fullName>
    </recommendedName>
</protein>
<dbReference type="InterPro" id="IPR024445">
    <property type="entry name" value="Tnp_ISXO2-like"/>
</dbReference>
<reference evidence="2 3" key="1">
    <citation type="journal article" date="2022" name="bioRxiv">
        <title>Genomics of Preaxostyla Flagellates Illuminates Evolutionary Transitions and the Path Towards Mitochondrial Loss.</title>
        <authorList>
            <person name="Novak L.V.F."/>
            <person name="Treitli S.C."/>
            <person name="Pyrih J."/>
            <person name="Halakuc P."/>
            <person name="Pipaliya S.V."/>
            <person name="Vacek V."/>
            <person name="Brzon O."/>
            <person name="Soukal P."/>
            <person name="Eme L."/>
            <person name="Dacks J.B."/>
            <person name="Karnkowska A."/>
            <person name="Elias M."/>
            <person name="Hampl V."/>
        </authorList>
    </citation>
    <scope>NUCLEOTIDE SEQUENCE [LARGE SCALE GENOMIC DNA]</scope>
    <source>
        <strain evidence="2">NAU3</strain>
        <tissue evidence="2">Gut</tissue>
    </source>
</reference>
<proteinExistence type="predicted"/>
<comment type="caution">
    <text evidence="2">The sequence shown here is derived from an EMBL/GenBank/DDBJ whole genome shotgun (WGS) entry which is preliminary data.</text>
</comment>
<evidence type="ECO:0000313" key="2">
    <source>
        <dbReference type="EMBL" id="KAK2958739.1"/>
    </source>
</evidence>
<sequence>MFSSLTSSSEEKRPSSRLMKLVSIVRKETAVRQDRKNGLLKPIAQESTVVTDGLTGFKGIESLGFRHQVVIHNGNEWVNKEGYTTNHIEAYSDASVSVFLQTTGQEKAV</sequence>
<keyword evidence="3" id="KW-1185">Reference proteome</keyword>
<dbReference type="EMBL" id="JARBJD010000035">
    <property type="protein sequence ID" value="KAK2958739.1"/>
    <property type="molecule type" value="Genomic_DNA"/>
</dbReference>
<feature type="domain" description="ISXO2-like transposase" evidence="1">
    <location>
        <begin position="36"/>
        <end position="91"/>
    </location>
</feature>
<accession>A0ABQ9Y4U6</accession>